<reference evidence="2" key="2">
    <citation type="submission" date="2020-09" db="EMBL/GenBank/DDBJ databases">
        <authorList>
            <person name="Sun Q."/>
            <person name="Zhou Y."/>
        </authorList>
    </citation>
    <scope>NUCLEOTIDE SEQUENCE</scope>
    <source>
        <strain evidence="2">CGMCC 4.7430</strain>
    </source>
</reference>
<evidence type="ECO:0000313" key="2">
    <source>
        <dbReference type="EMBL" id="GGP13212.1"/>
    </source>
</evidence>
<organism evidence="2 3">
    <name type="scientific">Nonomuraea glycinis</name>
    <dbReference type="NCBI Taxonomy" id="2047744"/>
    <lineage>
        <taxon>Bacteria</taxon>
        <taxon>Bacillati</taxon>
        <taxon>Actinomycetota</taxon>
        <taxon>Actinomycetes</taxon>
        <taxon>Streptosporangiales</taxon>
        <taxon>Streptosporangiaceae</taxon>
        <taxon>Nonomuraea</taxon>
    </lineage>
</organism>
<reference evidence="2" key="1">
    <citation type="journal article" date="2014" name="Int. J. Syst. Evol. Microbiol.">
        <title>Complete genome sequence of Corynebacterium casei LMG S-19264T (=DSM 44701T), isolated from a smear-ripened cheese.</title>
        <authorList>
            <consortium name="US DOE Joint Genome Institute (JGI-PGF)"/>
            <person name="Walter F."/>
            <person name="Albersmeier A."/>
            <person name="Kalinowski J."/>
            <person name="Ruckert C."/>
        </authorList>
    </citation>
    <scope>NUCLEOTIDE SEQUENCE</scope>
    <source>
        <strain evidence="2">CGMCC 4.7430</strain>
    </source>
</reference>
<gene>
    <name evidence="2" type="ORF">GCM10012278_64090</name>
</gene>
<dbReference type="EMBL" id="BMNK01000013">
    <property type="protein sequence ID" value="GGP13212.1"/>
    <property type="molecule type" value="Genomic_DNA"/>
</dbReference>
<evidence type="ECO:0000313" key="3">
    <source>
        <dbReference type="Proteomes" id="UP000660745"/>
    </source>
</evidence>
<name>A0A918ABB3_9ACTN</name>
<keyword evidence="1" id="KW-0560">Oxidoreductase</keyword>
<accession>A0A918ABB3</accession>
<dbReference type="GO" id="GO:0016491">
    <property type="term" value="F:oxidoreductase activity"/>
    <property type="evidence" value="ECO:0007669"/>
    <property type="project" value="UniProtKB-KW"/>
</dbReference>
<dbReference type="SUPFAM" id="SSF51197">
    <property type="entry name" value="Clavaminate synthase-like"/>
    <property type="match status" value="1"/>
</dbReference>
<comment type="caution">
    <text evidence="2">The sequence shown here is derived from an EMBL/GenBank/DDBJ whole genome shotgun (WGS) entry which is preliminary data.</text>
</comment>
<evidence type="ECO:0008006" key="4">
    <source>
        <dbReference type="Google" id="ProtNLM"/>
    </source>
</evidence>
<dbReference type="Gene3D" id="3.60.130.10">
    <property type="entry name" value="Clavaminate synthase-like"/>
    <property type="match status" value="1"/>
</dbReference>
<evidence type="ECO:0000256" key="1">
    <source>
        <dbReference type="ARBA" id="ARBA00023002"/>
    </source>
</evidence>
<dbReference type="Proteomes" id="UP000660745">
    <property type="component" value="Unassembled WGS sequence"/>
</dbReference>
<dbReference type="InterPro" id="IPR042098">
    <property type="entry name" value="TauD-like_sf"/>
</dbReference>
<keyword evidence="3" id="KW-1185">Reference proteome</keyword>
<protein>
    <recommendedName>
        <fullName evidence="4">TauD/TfdA-like domain-containing protein</fullName>
    </recommendedName>
</protein>
<proteinExistence type="predicted"/>
<sequence>MKDELAVCGFAIMDDEVVPEIAGRWGSPQAIISRERDDSWSLSGTYGLKAFPWHTEGAISSRPPRWIVLRALSIPQTTHTELLDPDPPLLAGLRRTVLRAVDRAGRVRHLPAALPKGGRWRIRWDPRTCVPQIGLSLEEVDARAPTATIEWREGRVAILDNARLLHRRPAVPAGRVLERTYVWSE</sequence>
<dbReference type="AlphaFoldDB" id="A0A918ABB3"/>